<keyword evidence="5" id="KW-0539">Nucleus</keyword>
<protein>
    <recommendedName>
        <fullName evidence="7">BZIP domain-containing protein</fullName>
    </recommendedName>
</protein>
<feature type="compositionally biased region" description="Polar residues" evidence="6">
    <location>
        <begin position="66"/>
        <end position="80"/>
    </location>
</feature>
<evidence type="ECO:0000313" key="8">
    <source>
        <dbReference type="EMBL" id="KAK9696831.1"/>
    </source>
</evidence>
<evidence type="ECO:0000256" key="6">
    <source>
        <dbReference type="SAM" id="MobiDB-lite"/>
    </source>
</evidence>
<dbReference type="PROSITE" id="PS00036">
    <property type="entry name" value="BZIP_BASIC"/>
    <property type="match status" value="1"/>
</dbReference>
<evidence type="ECO:0000256" key="5">
    <source>
        <dbReference type="ARBA" id="ARBA00023242"/>
    </source>
</evidence>
<dbReference type="PANTHER" id="PTHR19304">
    <property type="entry name" value="CYCLIC-AMP RESPONSE ELEMENT BINDING PROTEIN"/>
    <property type="match status" value="1"/>
</dbReference>
<dbReference type="Pfam" id="PF00170">
    <property type="entry name" value="bZIP_1"/>
    <property type="match status" value="1"/>
</dbReference>
<reference evidence="8 9" key="1">
    <citation type="submission" date="2023-04" db="EMBL/GenBank/DDBJ databases">
        <title>Genome of Basidiobolus ranarum AG-B5.</title>
        <authorList>
            <person name="Stajich J.E."/>
            <person name="Carter-House D."/>
            <person name="Gryganskyi A."/>
        </authorList>
    </citation>
    <scope>NUCLEOTIDE SEQUENCE [LARGE SCALE GENOMIC DNA]</scope>
    <source>
        <strain evidence="8 9">AG-B5</strain>
    </source>
</reference>
<feature type="domain" description="BZIP" evidence="7">
    <location>
        <begin position="113"/>
        <end position="176"/>
    </location>
</feature>
<dbReference type="PRINTS" id="PR00043">
    <property type="entry name" value="LEUZIPPRJUN"/>
</dbReference>
<comment type="caution">
    <text evidence="8">The sequence shown here is derived from an EMBL/GenBank/DDBJ whole genome shotgun (WGS) entry which is preliminary data.</text>
</comment>
<keyword evidence="3" id="KW-0238">DNA-binding</keyword>
<dbReference type="EMBL" id="JASJQH010007920">
    <property type="protein sequence ID" value="KAK9696831.1"/>
    <property type="molecule type" value="Genomic_DNA"/>
</dbReference>
<keyword evidence="4" id="KW-0804">Transcription</keyword>
<evidence type="ECO:0000313" key="9">
    <source>
        <dbReference type="Proteomes" id="UP001479436"/>
    </source>
</evidence>
<proteinExistence type="predicted"/>
<keyword evidence="2" id="KW-0805">Transcription regulation</keyword>
<dbReference type="InterPro" id="IPR002112">
    <property type="entry name" value="Leuzip_Jun"/>
</dbReference>
<gene>
    <name evidence="8" type="ORF">K7432_012261</name>
</gene>
<feature type="region of interest" description="Disordered" evidence="6">
    <location>
        <begin position="66"/>
        <end position="125"/>
    </location>
</feature>
<accession>A0ABR2VSI8</accession>
<evidence type="ECO:0000256" key="2">
    <source>
        <dbReference type="ARBA" id="ARBA00023015"/>
    </source>
</evidence>
<dbReference type="InterPro" id="IPR051027">
    <property type="entry name" value="bZIP_transcription_factors"/>
</dbReference>
<dbReference type="Proteomes" id="UP001479436">
    <property type="component" value="Unassembled WGS sequence"/>
</dbReference>
<organism evidence="8 9">
    <name type="scientific">Basidiobolus ranarum</name>
    <dbReference type="NCBI Taxonomy" id="34480"/>
    <lineage>
        <taxon>Eukaryota</taxon>
        <taxon>Fungi</taxon>
        <taxon>Fungi incertae sedis</taxon>
        <taxon>Zoopagomycota</taxon>
        <taxon>Entomophthoromycotina</taxon>
        <taxon>Basidiobolomycetes</taxon>
        <taxon>Basidiobolales</taxon>
        <taxon>Basidiobolaceae</taxon>
        <taxon>Basidiobolus</taxon>
    </lineage>
</organism>
<evidence type="ECO:0000256" key="3">
    <source>
        <dbReference type="ARBA" id="ARBA00023125"/>
    </source>
</evidence>
<name>A0ABR2VSI8_9FUNG</name>
<evidence type="ECO:0000256" key="1">
    <source>
        <dbReference type="ARBA" id="ARBA00004123"/>
    </source>
</evidence>
<comment type="subcellular location">
    <subcellularLocation>
        <location evidence="1">Nucleus</location>
    </subcellularLocation>
</comment>
<dbReference type="InterPro" id="IPR046347">
    <property type="entry name" value="bZIP_sf"/>
</dbReference>
<feature type="compositionally biased region" description="Basic and acidic residues" evidence="6">
    <location>
        <begin position="114"/>
        <end position="124"/>
    </location>
</feature>
<dbReference type="SMART" id="SM00338">
    <property type="entry name" value="BRLZ"/>
    <property type="match status" value="1"/>
</dbReference>
<dbReference type="Gene3D" id="1.20.5.170">
    <property type="match status" value="1"/>
</dbReference>
<sequence>MNHLSMSGRDNPSKNIIPTSTRFLMECDEYKFTPSLNGVSESNPFEQSFQKNPYQLNTNSLMQRYSKSTDQEVSSFGQSYQDDDKGSGDENDDDEHPNSHKRKCSSNENDDEEEKRKKFLERNRMAASKCRQKKKMWMKELEVRSEEVTNRNKSLHMLVGQLKEEVMQLKGQLLAHRNCNCNVIQQYVQTSGHFALNPSNTRNPSMMGLPYYLGK</sequence>
<dbReference type="SUPFAM" id="SSF57959">
    <property type="entry name" value="Leucine zipper domain"/>
    <property type="match status" value="1"/>
</dbReference>
<evidence type="ECO:0000256" key="4">
    <source>
        <dbReference type="ARBA" id="ARBA00023163"/>
    </source>
</evidence>
<evidence type="ECO:0000259" key="7">
    <source>
        <dbReference type="PROSITE" id="PS50217"/>
    </source>
</evidence>
<dbReference type="PROSITE" id="PS50217">
    <property type="entry name" value="BZIP"/>
    <property type="match status" value="1"/>
</dbReference>
<keyword evidence="9" id="KW-1185">Reference proteome</keyword>
<dbReference type="CDD" id="cd14687">
    <property type="entry name" value="bZIP_ATF2"/>
    <property type="match status" value="1"/>
</dbReference>
<dbReference type="InterPro" id="IPR004827">
    <property type="entry name" value="bZIP"/>
</dbReference>